<comment type="caution">
    <text evidence="1">The sequence shown here is derived from an EMBL/GenBank/DDBJ whole genome shotgun (WGS) entry which is preliminary data.</text>
</comment>
<protein>
    <submittedName>
        <fullName evidence="1">Uncharacterized protein</fullName>
    </submittedName>
</protein>
<proteinExistence type="predicted"/>
<reference evidence="1 2" key="1">
    <citation type="submission" date="2024-01" db="EMBL/GenBank/DDBJ databases">
        <title>The genomes of 5 underutilized Papilionoideae crops provide insights into root nodulation and disease resistanc.</title>
        <authorList>
            <person name="Jiang F."/>
        </authorList>
    </citation>
    <scope>NUCLEOTIDE SEQUENCE [LARGE SCALE GENOMIC DNA]</scope>
    <source>
        <strain evidence="1">DUOXIRENSHENG_FW03</strain>
        <tissue evidence="1">Leaves</tissue>
    </source>
</reference>
<evidence type="ECO:0000313" key="2">
    <source>
        <dbReference type="Proteomes" id="UP001386955"/>
    </source>
</evidence>
<sequence length="112" mass="12646">MQCFYRRVILCCVSCDELGKASVARTLLASLSLTRTHSHTHTHLLFGITEISGTHTTKNAKQNSEREREGFYFDVFVVFPLQLNLHFSLTLASQIEIEALSTFVCVVDVHTD</sequence>
<dbReference type="Proteomes" id="UP001386955">
    <property type="component" value="Unassembled WGS sequence"/>
</dbReference>
<dbReference type="AlphaFoldDB" id="A0AAN9SXI9"/>
<dbReference type="EMBL" id="JAYMYS010000002">
    <property type="protein sequence ID" value="KAK7407026.1"/>
    <property type="molecule type" value="Genomic_DNA"/>
</dbReference>
<accession>A0AAN9SXI9</accession>
<organism evidence="1 2">
    <name type="scientific">Psophocarpus tetragonolobus</name>
    <name type="common">Winged bean</name>
    <name type="synonym">Dolichos tetragonolobus</name>
    <dbReference type="NCBI Taxonomy" id="3891"/>
    <lineage>
        <taxon>Eukaryota</taxon>
        <taxon>Viridiplantae</taxon>
        <taxon>Streptophyta</taxon>
        <taxon>Embryophyta</taxon>
        <taxon>Tracheophyta</taxon>
        <taxon>Spermatophyta</taxon>
        <taxon>Magnoliopsida</taxon>
        <taxon>eudicotyledons</taxon>
        <taxon>Gunneridae</taxon>
        <taxon>Pentapetalae</taxon>
        <taxon>rosids</taxon>
        <taxon>fabids</taxon>
        <taxon>Fabales</taxon>
        <taxon>Fabaceae</taxon>
        <taxon>Papilionoideae</taxon>
        <taxon>50 kb inversion clade</taxon>
        <taxon>NPAAA clade</taxon>
        <taxon>indigoferoid/millettioid clade</taxon>
        <taxon>Phaseoleae</taxon>
        <taxon>Psophocarpus</taxon>
    </lineage>
</organism>
<gene>
    <name evidence="1" type="ORF">VNO78_08666</name>
</gene>
<evidence type="ECO:0000313" key="1">
    <source>
        <dbReference type="EMBL" id="KAK7407026.1"/>
    </source>
</evidence>
<keyword evidence="2" id="KW-1185">Reference proteome</keyword>
<name>A0AAN9SXI9_PSOTE</name>